<feature type="region of interest" description="Disordered" evidence="8">
    <location>
        <begin position="414"/>
        <end position="437"/>
    </location>
</feature>
<dbReference type="PANTHER" id="PTHR33103">
    <property type="entry name" value="OS01G0153900 PROTEIN"/>
    <property type="match status" value="1"/>
</dbReference>
<dbReference type="GO" id="GO:0140359">
    <property type="term" value="F:ABC-type transporter activity"/>
    <property type="evidence" value="ECO:0007669"/>
    <property type="project" value="InterPro"/>
</dbReference>
<dbReference type="SUPFAM" id="SSF51445">
    <property type="entry name" value="(Trans)glycosidases"/>
    <property type="match status" value="1"/>
</dbReference>
<dbReference type="EMBL" id="OY731407">
    <property type="protein sequence ID" value="CAJ1977720.1"/>
    <property type="molecule type" value="Genomic_DNA"/>
</dbReference>
<dbReference type="SUPFAM" id="SSF90123">
    <property type="entry name" value="ABC transporter transmembrane region"/>
    <property type="match status" value="1"/>
</dbReference>
<dbReference type="InterPro" id="IPR017853">
    <property type="entry name" value="GH"/>
</dbReference>
<evidence type="ECO:0000256" key="8">
    <source>
        <dbReference type="SAM" id="MobiDB-lite"/>
    </source>
</evidence>
<dbReference type="Pfam" id="PF00664">
    <property type="entry name" value="ABC_membrane"/>
    <property type="match status" value="1"/>
</dbReference>
<accession>A0AA87BC97</accession>
<name>A0AA87BC97_9FABA</name>
<keyword evidence="6 9" id="KW-1133">Transmembrane helix</keyword>
<dbReference type="EC" id="3.2.1.52" evidence="3"/>
<dbReference type="Gramene" id="rna-AYBTSS11_LOCUS29890">
    <property type="protein sequence ID" value="CAJ1977720.1"/>
    <property type="gene ID" value="gene-AYBTSS11_LOCUS29890"/>
</dbReference>
<feature type="region of interest" description="Disordered" evidence="8">
    <location>
        <begin position="524"/>
        <end position="550"/>
    </location>
</feature>
<dbReference type="InterPro" id="IPR036640">
    <property type="entry name" value="ABC1_TM_sf"/>
</dbReference>
<dbReference type="InterPro" id="IPR015883">
    <property type="entry name" value="Glyco_hydro_20_cat"/>
</dbReference>
<evidence type="ECO:0000256" key="7">
    <source>
        <dbReference type="ARBA" id="ARBA00023136"/>
    </source>
</evidence>
<dbReference type="InterPro" id="IPR025705">
    <property type="entry name" value="Beta_hexosaminidase_sua/sub"/>
</dbReference>
<evidence type="ECO:0000256" key="5">
    <source>
        <dbReference type="ARBA" id="ARBA00022801"/>
    </source>
</evidence>
<evidence type="ECO:0000256" key="2">
    <source>
        <dbReference type="ARBA" id="ARBA00006285"/>
    </source>
</evidence>
<dbReference type="GO" id="GO:0005975">
    <property type="term" value="P:carbohydrate metabolic process"/>
    <property type="evidence" value="ECO:0007669"/>
    <property type="project" value="InterPro"/>
</dbReference>
<evidence type="ECO:0000256" key="9">
    <source>
        <dbReference type="SAM" id="Phobius"/>
    </source>
</evidence>
<dbReference type="InterPro" id="IPR007750">
    <property type="entry name" value="DUF674"/>
</dbReference>
<keyword evidence="12" id="KW-1185">Reference proteome</keyword>
<keyword evidence="5" id="KW-0378">Hydrolase</keyword>
<organism evidence="11 12">
    <name type="scientific">Sphenostylis stenocarpa</name>
    <dbReference type="NCBI Taxonomy" id="92480"/>
    <lineage>
        <taxon>Eukaryota</taxon>
        <taxon>Viridiplantae</taxon>
        <taxon>Streptophyta</taxon>
        <taxon>Embryophyta</taxon>
        <taxon>Tracheophyta</taxon>
        <taxon>Spermatophyta</taxon>
        <taxon>Magnoliopsida</taxon>
        <taxon>eudicotyledons</taxon>
        <taxon>Gunneridae</taxon>
        <taxon>Pentapetalae</taxon>
        <taxon>rosids</taxon>
        <taxon>fabids</taxon>
        <taxon>Fabales</taxon>
        <taxon>Fabaceae</taxon>
        <taxon>Papilionoideae</taxon>
        <taxon>50 kb inversion clade</taxon>
        <taxon>NPAAA clade</taxon>
        <taxon>indigoferoid/millettioid clade</taxon>
        <taxon>Phaseoleae</taxon>
        <taxon>Sphenostylis</taxon>
    </lineage>
</organism>
<feature type="domain" description="ABC transmembrane type-1" evidence="10">
    <location>
        <begin position="676"/>
        <end position="745"/>
    </location>
</feature>
<evidence type="ECO:0000313" key="12">
    <source>
        <dbReference type="Proteomes" id="UP001189624"/>
    </source>
</evidence>
<reference evidence="11" key="1">
    <citation type="submission" date="2023-10" db="EMBL/GenBank/DDBJ databases">
        <authorList>
            <person name="Domelevo Entfellner J.-B."/>
        </authorList>
    </citation>
    <scope>NUCLEOTIDE SEQUENCE</scope>
</reference>
<dbReference type="PRINTS" id="PR00738">
    <property type="entry name" value="GLHYDRLASE20"/>
</dbReference>
<dbReference type="AlphaFoldDB" id="A0AA87BC97"/>
<evidence type="ECO:0000313" key="11">
    <source>
        <dbReference type="EMBL" id="CAJ1977720.1"/>
    </source>
</evidence>
<comment type="similarity">
    <text evidence="2">Belongs to the glycosyl hydrolase 20 family.</text>
</comment>
<feature type="compositionally biased region" description="Basic and acidic residues" evidence="8">
    <location>
        <begin position="417"/>
        <end position="432"/>
    </location>
</feature>
<dbReference type="InterPro" id="IPR011527">
    <property type="entry name" value="ABC1_TM_dom"/>
</dbReference>
<feature type="transmembrane region" description="Helical" evidence="9">
    <location>
        <begin position="670"/>
        <end position="694"/>
    </location>
</feature>
<dbReference type="Pfam" id="PF05056">
    <property type="entry name" value="DUF674"/>
    <property type="match status" value="1"/>
</dbReference>
<keyword evidence="7 9" id="KW-0472">Membrane</keyword>
<evidence type="ECO:0000256" key="6">
    <source>
        <dbReference type="ARBA" id="ARBA00022989"/>
    </source>
</evidence>
<gene>
    <name evidence="11" type="ORF">AYBTSS11_LOCUS29890</name>
</gene>
<dbReference type="Gene3D" id="1.20.1560.10">
    <property type="entry name" value="ABC transporter type 1, transmembrane domain"/>
    <property type="match status" value="1"/>
</dbReference>
<dbReference type="GO" id="GO:0004563">
    <property type="term" value="F:beta-N-acetylhexosaminidase activity"/>
    <property type="evidence" value="ECO:0007669"/>
    <property type="project" value="UniProtKB-EC"/>
</dbReference>
<comment type="catalytic activity">
    <reaction evidence="1">
        <text>Hydrolysis of terminal non-reducing N-acetyl-D-hexosamine residues in N-acetyl-beta-D-hexosaminides.</text>
        <dbReference type="EC" id="3.2.1.52"/>
    </reaction>
</comment>
<dbReference type="PANTHER" id="PTHR33103:SF19">
    <property type="entry name" value="OS09G0544700 PROTEIN"/>
    <property type="match status" value="1"/>
</dbReference>
<dbReference type="Proteomes" id="UP001189624">
    <property type="component" value="Chromosome 10"/>
</dbReference>
<dbReference type="GO" id="GO:0016020">
    <property type="term" value="C:membrane"/>
    <property type="evidence" value="ECO:0007669"/>
    <property type="project" value="InterPro"/>
</dbReference>
<evidence type="ECO:0000259" key="10">
    <source>
        <dbReference type="PROSITE" id="PS50929"/>
    </source>
</evidence>
<protein>
    <recommendedName>
        <fullName evidence="3">beta-N-acetylhexosaminidase</fullName>
        <ecNumber evidence="3">3.2.1.52</ecNumber>
    </recommendedName>
</protein>
<dbReference type="PROSITE" id="PS50929">
    <property type="entry name" value="ABC_TM1F"/>
    <property type="match status" value="1"/>
</dbReference>
<evidence type="ECO:0000256" key="4">
    <source>
        <dbReference type="ARBA" id="ARBA00022692"/>
    </source>
</evidence>
<dbReference type="Gene3D" id="3.20.20.80">
    <property type="entry name" value="Glycosidases"/>
    <property type="match status" value="1"/>
</dbReference>
<dbReference type="GO" id="GO:0005524">
    <property type="term" value="F:ATP binding"/>
    <property type="evidence" value="ECO:0007669"/>
    <property type="project" value="InterPro"/>
</dbReference>
<keyword evidence="4 9" id="KW-0812">Transmembrane</keyword>
<evidence type="ECO:0000256" key="1">
    <source>
        <dbReference type="ARBA" id="ARBA00001231"/>
    </source>
</evidence>
<proteinExistence type="inferred from homology"/>
<evidence type="ECO:0000256" key="3">
    <source>
        <dbReference type="ARBA" id="ARBA00012663"/>
    </source>
</evidence>
<dbReference type="Pfam" id="PF00728">
    <property type="entry name" value="Glyco_hydro_20"/>
    <property type="match status" value="1"/>
</dbReference>
<feature type="transmembrane region" description="Helical" evidence="9">
    <location>
        <begin position="700"/>
        <end position="718"/>
    </location>
</feature>
<sequence>MASCPSSAKLTLKLLIDTKNEKVLFAETSKEVIDFLFNLLCLPLGTVIRLLNKTGMVGCLANLYQSVENMSDTYMQQNHQKDVLLKPKVPFSSHQVTSLLSPDGKSDGDNLDASFYTCQNRCGYKIAEDDLPNKNGFVQAVVTYMVLDDLVIESMSTISTITLLNKLNVKEVGALQEKVVELGMTEGVNLLKASLESNAVLTSVFLKSNEETLIKIPNSNVASSSTKLTLKLLIDSKGEKVLFAEASKLVVDFLFNLLCLPLNTCNKNYMVGCLGNLYQSVENLDQSYMQPDQHKDLLLKPIAHISSPQISGLLPSNDDNSSKNLGTTKFYRCSNHSSHKSWFVKEVVTYMVMDDLVIKPMPTISTIILLSKLNVKEVRDLKEKVVDLEMAQIYVYDVFPARFESAKGFSAVEEGVDNSKERKESKGEEKESKKGRKHKRKKLYLFFDRVKPRAATSHVTTSSTAFNTSSFLRQKRERSSRSEFGCDLFSNSSSRRVSWWCCCHRYDGFSGLFGWSPPHIQPLTPVSEVSEPPESPSPYLDLDAETSASQPMEVEEEAEEIEPPPAAVPFSRLFACSDRLDWFLISAPSPPPPCTVPLSSFTCTTSPRFLGSSTGFAGRAVSELALTIVYIAGGVFAAGWVEVSCWILIGERQTAVIRSNYVQSALSEKVRGALVVGNYIHNMATFFSGLVIAFINCWQIALITLATGPFIVAARGIWNIFLHRLAENIQDAYAEAASIAEQMISVSELSIPSKYCRLGPGVCPKAVAEGFRCIFSNQGVWYLNHLNVPWEVVYSAEPLEGIHKASEQKLVLGGEVCTWGETADTSDIQQTLWPRAAAAAESLWSPRDYTSGHASEIALQRMQYFRCLLNRRGVPAAPVTNYNAMTVPIGPGSCFVR</sequence>
<feature type="transmembrane region" description="Helical" evidence="9">
    <location>
        <begin position="628"/>
        <end position="649"/>
    </location>
</feature>